<organism evidence="2 3">
    <name type="scientific">Ascobolus immersus RN42</name>
    <dbReference type="NCBI Taxonomy" id="1160509"/>
    <lineage>
        <taxon>Eukaryota</taxon>
        <taxon>Fungi</taxon>
        <taxon>Dikarya</taxon>
        <taxon>Ascomycota</taxon>
        <taxon>Pezizomycotina</taxon>
        <taxon>Pezizomycetes</taxon>
        <taxon>Pezizales</taxon>
        <taxon>Ascobolaceae</taxon>
        <taxon>Ascobolus</taxon>
    </lineage>
</organism>
<keyword evidence="3" id="KW-1185">Reference proteome</keyword>
<evidence type="ECO:0000256" key="1">
    <source>
        <dbReference type="SAM" id="MobiDB-lite"/>
    </source>
</evidence>
<reference evidence="2 3" key="1">
    <citation type="journal article" date="2018" name="Nat. Ecol. Evol.">
        <title>Pezizomycetes genomes reveal the molecular basis of ectomycorrhizal truffle lifestyle.</title>
        <authorList>
            <person name="Murat C."/>
            <person name="Payen T."/>
            <person name="Noel B."/>
            <person name="Kuo A."/>
            <person name="Morin E."/>
            <person name="Chen J."/>
            <person name="Kohler A."/>
            <person name="Krizsan K."/>
            <person name="Balestrini R."/>
            <person name="Da Silva C."/>
            <person name="Montanini B."/>
            <person name="Hainaut M."/>
            <person name="Levati E."/>
            <person name="Barry K.W."/>
            <person name="Belfiori B."/>
            <person name="Cichocki N."/>
            <person name="Clum A."/>
            <person name="Dockter R.B."/>
            <person name="Fauchery L."/>
            <person name="Guy J."/>
            <person name="Iotti M."/>
            <person name="Le Tacon F."/>
            <person name="Lindquist E.A."/>
            <person name="Lipzen A."/>
            <person name="Malagnac F."/>
            <person name="Mello A."/>
            <person name="Molinier V."/>
            <person name="Miyauchi S."/>
            <person name="Poulain J."/>
            <person name="Riccioni C."/>
            <person name="Rubini A."/>
            <person name="Sitrit Y."/>
            <person name="Splivallo R."/>
            <person name="Traeger S."/>
            <person name="Wang M."/>
            <person name="Zifcakova L."/>
            <person name="Wipf D."/>
            <person name="Zambonelli A."/>
            <person name="Paolocci F."/>
            <person name="Nowrousian M."/>
            <person name="Ottonello S."/>
            <person name="Baldrian P."/>
            <person name="Spatafora J.W."/>
            <person name="Henrissat B."/>
            <person name="Nagy L.G."/>
            <person name="Aury J.M."/>
            <person name="Wincker P."/>
            <person name="Grigoriev I.V."/>
            <person name="Bonfante P."/>
            <person name="Martin F.M."/>
        </authorList>
    </citation>
    <scope>NUCLEOTIDE SEQUENCE [LARGE SCALE GENOMIC DNA]</scope>
    <source>
        <strain evidence="2 3">RN42</strain>
    </source>
</reference>
<name>A0A3N4HU10_ASCIM</name>
<proteinExistence type="predicted"/>
<feature type="compositionally biased region" description="Low complexity" evidence="1">
    <location>
        <begin position="28"/>
        <end position="54"/>
    </location>
</feature>
<dbReference type="Proteomes" id="UP000275078">
    <property type="component" value="Unassembled WGS sequence"/>
</dbReference>
<feature type="compositionally biased region" description="Polar residues" evidence="1">
    <location>
        <begin position="126"/>
        <end position="139"/>
    </location>
</feature>
<dbReference type="EMBL" id="ML119753">
    <property type="protein sequence ID" value="RPA75988.1"/>
    <property type="molecule type" value="Genomic_DNA"/>
</dbReference>
<gene>
    <name evidence="2" type="ORF">BJ508DRAFT_417806</name>
</gene>
<evidence type="ECO:0000313" key="3">
    <source>
        <dbReference type="Proteomes" id="UP000275078"/>
    </source>
</evidence>
<feature type="compositionally biased region" description="Polar residues" evidence="1">
    <location>
        <begin position="55"/>
        <end position="69"/>
    </location>
</feature>
<accession>A0A3N4HU10</accession>
<feature type="compositionally biased region" description="Pro residues" evidence="1">
    <location>
        <begin position="86"/>
        <end position="96"/>
    </location>
</feature>
<protein>
    <submittedName>
        <fullName evidence="2">Uncharacterized protein</fullName>
    </submittedName>
</protein>
<sequence length="253" mass="28183">MDTQKPITPEVKVNRSRFMPASMLSQQHEPSTESTAATSSTPQPPSSNSSHPQTAETALQNEAQTSFSSAVGLVGALPTPLTESSSPPPYSPPGPTIEPSSNNSLPDLEQLLISFDTTHESPPDNSPSITSPSVQQSTTLEDHTSTDWTHMRLSLDENKKTIRINMMKSVSAFLQEVDKQDVLLKDTLKAKEQEWKDNDAVMAEREFRLVREEQVFEKRKMELEAEANEGKVWKEKYEKMHKMLEGVMSGKLV</sequence>
<dbReference type="AlphaFoldDB" id="A0A3N4HU10"/>
<feature type="region of interest" description="Disordered" evidence="1">
    <location>
        <begin position="117"/>
        <end position="145"/>
    </location>
</feature>
<evidence type="ECO:0000313" key="2">
    <source>
        <dbReference type="EMBL" id="RPA75988.1"/>
    </source>
</evidence>
<feature type="region of interest" description="Disordered" evidence="1">
    <location>
        <begin position="1"/>
        <end position="105"/>
    </location>
</feature>